<protein>
    <recommendedName>
        <fullName evidence="1">Metal-dependent carboxypeptidase</fullName>
        <ecNumber evidence="1">3.4.17.19</ecNumber>
    </recommendedName>
</protein>
<dbReference type="EC" id="3.4.17.19" evidence="1"/>
<keyword evidence="2" id="KW-0862">Zinc</keyword>
<dbReference type="InterPro" id="IPR001333">
    <property type="entry name" value="Peptidase_M32_Taq"/>
</dbReference>
<keyword evidence="1" id="KW-0378">Hydrolase</keyword>
<reference evidence="4" key="2">
    <citation type="submission" date="2023-01" db="EMBL/GenBank/DDBJ databases">
        <title>Draft genome sequence of Portibacter lacus strain NBRC 108769.</title>
        <authorList>
            <person name="Sun Q."/>
            <person name="Mori K."/>
        </authorList>
    </citation>
    <scope>NUCLEOTIDE SEQUENCE</scope>
    <source>
        <strain evidence="4">NBRC 108769</strain>
    </source>
</reference>
<comment type="cofactor">
    <cofactor evidence="2">
        <name>Zn(2+)</name>
        <dbReference type="ChEBI" id="CHEBI:29105"/>
    </cofactor>
    <text evidence="2">Binds 1 zinc ion per subunit.</text>
</comment>
<dbReference type="GO" id="GO:0004181">
    <property type="term" value="F:metallocarboxypeptidase activity"/>
    <property type="evidence" value="ECO:0007669"/>
    <property type="project" value="UniProtKB-UniRule"/>
</dbReference>
<feature type="active site" description="Proton donor/acceptor" evidence="3">
    <location>
        <position position="261"/>
    </location>
</feature>
<dbReference type="RefSeq" id="WP_235294516.1">
    <property type="nucleotide sequence ID" value="NZ_BSOH01000001.1"/>
</dbReference>
<dbReference type="PRINTS" id="PR00998">
    <property type="entry name" value="CRBOXYPTASET"/>
</dbReference>
<evidence type="ECO:0000256" key="1">
    <source>
        <dbReference type="PIRNR" id="PIRNR006615"/>
    </source>
</evidence>
<dbReference type="PANTHER" id="PTHR34217">
    <property type="entry name" value="METAL-DEPENDENT CARBOXYPEPTIDASE"/>
    <property type="match status" value="1"/>
</dbReference>
<keyword evidence="1 2" id="KW-0479">Metal-binding</keyword>
<dbReference type="PANTHER" id="PTHR34217:SF1">
    <property type="entry name" value="CARBOXYPEPTIDASE 1"/>
    <property type="match status" value="1"/>
</dbReference>
<sequence>MSKYEEYEKKMKKLADIGHSIAVLSWDKEVNLPKKGAAYRGQQIATLSGISHELFTDESFGKLLNELSSDPTLDQKAAKNIKVTLKDYKQSTRFDEEFVIRKSNLVSAAYHAWLKAREDNDFASYEEALSNLVAIKREEAEILGYEDHPYDALLDLYEPGLKVKDLDVLFKDVREQLVPFIREISKKNQVQNDFLHLYYNKDKQWDFGIDLLKNMGYDFDSGRQDIAPHPFTITFSAQDVRVTTRIDENDFANMCWSCIHEGGHALYEQGVSAEDYGLPTGSAISLGIHESQSRLWENHVGRSKEYWEFHYPKLQELFPENLSAVSLDEFYKGINRVEPNFIRTEADELHYHFHVMVRYELEKLLISGDLEVKDLKETWNAKYKEYLNVDIPDDLQGILQDVHWGHGSFGYFPTYSLGSFYAAQFFAEAVNQIPNLMTKLSKGDSTELLSWLRTHIHQHGRLYEAAELCERVTGEQLNFKYFMEYARKKYKEIYKFA</sequence>
<feature type="binding site" evidence="2">
    <location>
        <position position="260"/>
    </location>
    <ligand>
        <name>Zn(2+)</name>
        <dbReference type="ChEBI" id="CHEBI:29105"/>
        <note>catalytic</note>
    </ligand>
</feature>
<dbReference type="CDD" id="cd06460">
    <property type="entry name" value="M32_Taq"/>
    <property type="match status" value="1"/>
</dbReference>
<comment type="function">
    <text evidence="1">Broad specificity carboxypetidase that releases amino acids sequentially from the C-terminus, including neutral, aromatic, polar and basic residues.</text>
</comment>
<evidence type="ECO:0000256" key="3">
    <source>
        <dbReference type="PIRSR" id="PIRSR006615-2"/>
    </source>
</evidence>
<comment type="catalytic activity">
    <reaction evidence="1">
        <text>Release of a C-terminal amino acid with broad specificity, except for -Pro.</text>
        <dbReference type="EC" id="3.4.17.19"/>
    </reaction>
</comment>
<evidence type="ECO:0000313" key="4">
    <source>
        <dbReference type="EMBL" id="GLR15908.1"/>
    </source>
</evidence>
<dbReference type="Gene3D" id="1.10.1370.30">
    <property type="match status" value="1"/>
</dbReference>
<keyword evidence="5" id="KW-1185">Reference proteome</keyword>
<dbReference type="SUPFAM" id="SSF55486">
    <property type="entry name" value="Metalloproteases ('zincins'), catalytic domain"/>
    <property type="match status" value="1"/>
</dbReference>
<organism evidence="4 5">
    <name type="scientific">Portibacter lacus</name>
    <dbReference type="NCBI Taxonomy" id="1099794"/>
    <lineage>
        <taxon>Bacteria</taxon>
        <taxon>Pseudomonadati</taxon>
        <taxon>Bacteroidota</taxon>
        <taxon>Saprospiria</taxon>
        <taxon>Saprospirales</taxon>
        <taxon>Haliscomenobacteraceae</taxon>
        <taxon>Portibacter</taxon>
    </lineage>
</organism>
<dbReference type="GO" id="GO:0046872">
    <property type="term" value="F:metal ion binding"/>
    <property type="evidence" value="ECO:0007669"/>
    <property type="project" value="UniProtKB-KW"/>
</dbReference>
<comment type="similarity">
    <text evidence="1">Belongs to the peptidase M32 family.</text>
</comment>
<feature type="binding site" evidence="2">
    <location>
        <position position="264"/>
    </location>
    <ligand>
        <name>Zn(2+)</name>
        <dbReference type="ChEBI" id="CHEBI:29105"/>
        <note>catalytic</note>
    </ligand>
</feature>
<dbReference type="AlphaFoldDB" id="A0AA37SJE7"/>
<keyword evidence="1" id="KW-0645">Protease</keyword>
<name>A0AA37SJE7_9BACT</name>
<keyword evidence="1" id="KW-0482">Metalloprotease</keyword>
<dbReference type="PROSITE" id="PS52034">
    <property type="entry name" value="PEPTIDASE_M32"/>
    <property type="match status" value="1"/>
</dbReference>
<evidence type="ECO:0000256" key="2">
    <source>
        <dbReference type="PIRSR" id="PIRSR006615-1"/>
    </source>
</evidence>
<evidence type="ECO:0000313" key="5">
    <source>
        <dbReference type="Proteomes" id="UP001156666"/>
    </source>
</evidence>
<reference evidence="4" key="1">
    <citation type="journal article" date="2014" name="Int. J. Syst. Evol. Microbiol.">
        <title>Complete genome sequence of Corynebacterium casei LMG S-19264T (=DSM 44701T), isolated from a smear-ripened cheese.</title>
        <authorList>
            <consortium name="US DOE Joint Genome Institute (JGI-PGF)"/>
            <person name="Walter F."/>
            <person name="Albersmeier A."/>
            <person name="Kalinowski J."/>
            <person name="Ruckert C."/>
        </authorList>
    </citation>
    <scope>NUCLEOTIDE SEQUENCE</scope>
    <source>
        <strain evidence="4">NBRC 108769</strain>
    </source>
</reference>
<keyword evidence="1 4" id="KW-0121">Carboxypeptidase</keyword>
<proteinExistence type="inferred from homology"/>
<gene>
    <name evidence="4" type="ORF">GCM10007940_05230</name>
</gene>
<dbReference type="EMBL" id="BSOH01000001">
    <property type="protein sequence ID" value="GLR15908.1"/>
    <property type="molecule type" value="Genomic_DNA"/>
</dbReference>
<dbReference type="GO" id="GO:0006508">
    <property type="term" value="P:proteolysis"/>
    <property type="evidence" value="ECO:0007669"/>
    <property type="project" value="UniProtKB-UniRule"/>
</dbReference>
<comment type="caution">
    <text evidence="4">The sequence shown here is derived from an EMBL/GenBank/DDBJ whole genome shotgun (WGS) entry which is preliminary data.</text>
</comment>
<accession>A0AA37SJE7</accession>
<dbReference type="Pfam" id="PF02074">
    <property type="entry name" value="Peptidase_M32"/>
    <property type="match status" value="1"/>
</dbReference>
<dbReference type="PIRSF" id="PIRSF006615">
    <property type="entry name" value="Zn_crbxpep_Taq"/>
    <property type="match status" value="1"/>
</dbReference>
<feature type="binding site" evidence="2">
    <location>
        <position position="290"/>
    </location>
    <ligand>
        <name>Zn(2+)</name>
        <dbReference type="ChEBI" id="CHEBI:29105"/>
        <note>catalytic</note>
    </ligand>
</feature>
<dbReference type="Proteomes" id="UP001156666">
    <property type="component" value="Unassembled WGS sequence"/>
</dbReference>